<evidence type="ECO:0000256" key="2">
    <source>
        <dbReference type="ARBA" id="ARBA00003670"/>
    </source>
</evidence>
<evidence type="ECO:0000256" key="10">
    <source>
        <dbReference type="HAMAP-Rule" id="MF_00595"/>
    </source>
</evidence>
<dbReference type="PANTHER" id="PTHR30523:SF6">
    <property type="entry name" value="PHOSPHOENOLPYRUVATE CARBOXYLASE"/>
    <property type="match status" value="1"/>
</dbReference>
<comment type="similarity">
    <text evidence="3 10">Belongs to the PEPCase type 1 family.</text>
</comment>
<feature type="active site" evidence="10 11">
    <location>
        <position position="163"/>
    </location>
</feature>
<comment type="function">
    <text evidence="2 10">Forms oxaloacetate, a four-carbon dicarboxylic acid source for the tricarboxylic acid cycle.</text>
</comment>
<organism evidence="14 15">
    <name type="scientific">Beijerinckia indica subsp. indica (strain ATCC 9039 / DSM 1715 / NCIMB 8712)</name>
    <dbReference type="NCBI Taxonomy" id="395963"/>
    <lineage>
        <taxon>Bacteria</taxon>
        <taxon>Pseudomonadati</taxon>
        <taxon>Pseudomonadota</taxon>
        <taxon>Alphaproteobacteria</taxon>
        <taxon>Hyphomicrobiales</taxon>
        <taxon>Beijerinckiaceae</taxon>
        <taxon>Beijerinckia</taxon>
    </lineage>
</organism>
<keyword evidence="8 10" id="KW-0120">Carbon dioxide fixation</keyword>
<evidence type="ECO:0000313" key="15">
    <source>
        <dbReference type="Proteomes" id="UP000001695"/>
    </source>
</evidence>
<evidence type="ECO:0000256" key="1">
    <source>
        <dbReference type="ARBA" id="ARBA00001946"/>
    </source>
</evidence>
<dbReference type="PROSITE" id="PS00781">
    <property type="entry name" value="PEPCASE_1"/>
    <property type="match status" value="1"/>
</dbReference>
<dbReference type="NCBIfam" id="NF000584">
    <property type="entry name" value="PRK00009.1"/>
    <property type="match status" value="1"/>
</dbReference>
<accession>B2IBS4</accession>
<keyword evidence="15" id="KW-1185">Reference proteome</keyword>
<dbReference type="STRING" id="395963.Bind_0138"/>
<dbReference type="GO" id="GO:0008964">
    <property type="term" value="F:phosphoenolpyruvate carboxylase activity"/>
    <property type="evidence" value="ECO:0007669"/>
    <property type="project" value="UniProtKB-UniRule"/>
</dbReference>
<dbReference type="PANTHER" id="PTHR30523">
    <property type="entry name" value="PHOSPHOENOLPYRUVATE CARBOXYLASE"/>
    <property type="match status" value="1"/>
</dbReference>
<dbReference type="GO" id="GO:0005829">
    <property type="term" value="C:cytosol"/>
    <property type="evidence" value="ECO:0007669"/>
    <property type="project" value="TreeGrafter"/>
</dbReference>
<evidence type="ECO:0000313" key="14">
    <source>
        <dbReference type="EMBL" id="ACB93796.1"/>
    </source>
</evidence>
<evidence type="ECO:0000256" key="5">
    <source>
        <dbReference type="ARBA" id="ARBA00022419"/>
    </source>
</evidence>
<evidence type="ECO:0000256" key="3">
    <source>
        <dbReference type="ARBA" id="ARBA00008346"/>
    </source>
</evidence>
<proteinExistence type="inferred from homology"/>
<feature type="active site" evidence="10 12">
    <location>
        <position position="594"/>
    </location>
</feature>
<dbReference type="HOGENOM" id="CLU_006557_2_0_5"/>
<evidence type="ECO:0000256" key="11">
    <source>
        <dbReference type="PROSITE-ProRule" id="PRU10111"/>
    </source>
</evidence>
<protein>
    <recommendedName>
        <fullName evidence="5 10">Phosphoenolpyruvate carboxylase</fullName>
        <shortName evidence="10">PEPC</shortName>
        <shortName evidence="10">PEPCase</shortName>
        <ecNumber evidence="4 10">4.1.1.31</ecNumber>
    </recommendedName>
</protein>
<dbReference type="Proteomes" id="UP000001695">
    <property type="component" value="Chromosome"/>
</dbReference>
<evidence type="ECO:0000256" key="12">
    <source>
        <dbReference type="PROSITE-ProRule" id="PRU10112"/>
    </source>
</evidence>
<reference evidence="15" key="1">
    <citation type="submission" date="2008-03" db="EMBL/GenBank/DDBJ databases">
        <title>Complete sequence of chromosome of Beijerinckia indica subsp. indica ATCC 9039.</title>
        <authorList>
            <consortium name="US DOE Joint Genome Institute"/>
            <person name="Copeland A."/>
            <person name="Lucas S."/>
            <person name="Lapidus A."/>
            <person name="Glavina del Rio T."/>
            <person name="Dalin E."/>
            <person name="Tice H."/>
            <person name="Bruce D."/>
            <person name="Goodwin L."/>
            <person name="Pitluck S."/>
            <person name="LaButti K."/>
            <person name="Schmutz J."/>
            <person name="Larimer F."/>
            <person name="Land M."/>
            <person name="Hauser L."/>
            <person name="Kyrpides N."/>
            <person name="Mikhailova N."/>
            <person name="Dunfield P.F."/>
            <person name="Dedysh S.N."/>
            <person name="Liesack W."/>
            <person name="Saw J.H."/>
            <person name="Alam M."/>
            <person name="Chen Y."/>
            <person name="Murrell J.C."/>
            <person name="Richardson P."/>
        </authorList>
    </citation>
    <scope>NUCLEOTIDE SEQUENCE [LARGE SCALE GENOMIC DNA]</scope>
    <source>
        <strain evidence="15">ATCC 9039 / DSM 1715 / NCIMB 8712</strain>
    </source>
</reference>
<keyword evidence="7 10" id="KW-0456">Lyase</keyword>
<dbReference type="InterPro" id="IPR021135">
    <property type="entry name" value="PEP_COase"/>
</dbReference>
<dbReference type="GO" id="GO:0015977">
    <property type="term" value="P:carbon fixation"/>
    <property type="evidence" value="ECO:0007669"/>
    <property type="project" value="UniProtKB-UniRule"/>
</dbReference>
<evidence type="ECO:0000256" key="8">
    <source>
        <dbReference type="ARBA" id="ARBA00023300"/>
    </source>
</evidence>
<dbReference type="InterPro" id="IPR018129">
    <property type="entry name" value="PEP_COase_Lys_AS"/>
</dbReference>
<dbReference type="Gene3D" id="1.20.1440.90">
    <property type="entry name" value="Phosphoenolpyruvate/pyruvate domain"/>
    <property type="match status" value="1"/>
</dbReference>
<evidence type="ECO:0000256" key="6">
    <source>
        <dbReference type="ARBA" id="ARBA00022842"/>
    </source>
</evidence>
<evidence type="ECO:0000256" key="4">
    <source>
        <dbReference type="ARBA" id="ARBA00012305"/>
    </source>
</evidence>
<reference evidence="14 15" key="2">
    <citation type="journal article" date="2010" name="J. Bacteriol.">
        <title>Complete genome sequence of Beijerinckia indica subsp. indica.</title>
        <authorList>
            <person name="Tamas I."/>
            <person name="Dedysh S.N."/>
            <person name="Liesack W."/>
            <person name="Stott M.B."/>
            <person name="Alam M."/>
            <person name="Murrell J.C."/>
            <person name="Dunfield P.F."/>
        </authorList>
    </citation>
    <scope>NUCLEOTIDE SEQUENCE [LARGE SCALE GENOMIC DNA]</scope>
    <source>
        <strain evidence="15">ATCC 9039 / DSM 1715 / NCIMB 8712</strain>
    </source>
</reference>
<evidence type="ECO:0000256" key="7">
    <source>
        <dbReference type="ARBA" id="ARBA00023239"/>
    </source>
</evidence>
<dbReference type="InterPro" id="IPR015813">
    <property type="entry name" value="Pyrv/PenolPyrv_kinase-like_dom"/>
</dbReference>
<dbReference type="HAMAP" id="MF_00595">
    <property type="entry name" value="PEPcase_type1"/>
    <property type="match status" value="1"/>
</dbReference>
<dbReference type="OrthoDB" id="9768133at2"/>
<dbReference type="PRINTS" id="PR00150">
    <property type="entry name" value="PEPCARBXLASE"/>
</dbReference>
<dbReference type="AlphaFoldDB" id="B2IBS4"/>
<dbReference type="KEGG" id="bid:Bind_0138"/>
<sequence>MTTKGARTDIMTNLARQADDRLNEEIRLLGQILGETIREQEGDESFDRIETIRRLSVAFERGADAAAGETLDTLLRGLSAEQAVSVIRSFSYFSHLANIAEDHETIRRSIAETGTEEPAGQETDSADDDFDGGMARLTAAGVDKARIIEALRQSFLSPVLTAHPTEVQRKSQLDAEHAIFSLLVEREHLGPGAARRRNDALLAACITQAWQTRLLRNAKLTVRDEIENALSYYQTTFLRQLPALYAELEEWLGVRDLPCFLRMGSWIGGDRDGNPNVNAETLDIALRRQAEVALRHYLSEVRALGNELSLSRLLVGCSQDLLRLAETSGDDSPHRADEPYRRALIAIKGRLAATLKELTGQEDSKPAPLGTQAYPDASALLADLAIIEKSLAENHGRALIGPRLAPFQRAVKVFGFHLATVDLRQSSDRHAETIGELLRVAKVVEDYDALDEKARQDLLMRLLQDPRLLHVPYLRYSARTEEELAVFETARRLRRSHGPLAIRQYIISHTETVSDLLEVLLLQKECGLIEGLIGDPEQKPRAELMVVPLFETIEDLRNAQGIMADFFALPGMADLVRASGGVQEIMLGYSDSNKDGGFFTSNWELYRVSIALAGFFAAQEGIVLRLFHGRGGTIGRGGGPSHQAILAQPPGTANGLIRLTEQGEVISSKYAQPEIGRRNLETLVAANIEATLLGGDEAPPEAFLEAAHFLSEASTKAYRGLVYDLPGFVDYFYAATPIAEIADLNIGSRPASRKSSRKIEDLRAIPWSFSWGQARVSLPGWFGFGTAVEAFLNDAPEEKLALLQRMAREWPFFHALLSNMDMVLAKADRKLARRYAALVPDQALAERIFGIIDTEWTRTLHALDEITGVHERLADNPALAHSISRRFPYIAPLNHLQVELLRRWRLGKTDARTYNGILISINGIAAGLRNSG</sequence>
<comment type="catalytic activity">
    <reaction evidence="9 10">
        <text>oxaloacetate + phosphate = phosphoenolpyruvate + hydrogencarbonate</text>
        <dbReference type="Rhea" id="RHEA:28370"/>
        <dbReference type="ChEBI" id="CHEBI:16452"/>
        <dbReference type="ChEBI" id="CHEBI:17544"/>
        <dbReference type="ChEBI" id="CHEBI:43474"/>
        <dbReference type="ChEBI" id="CHEBI:58702"/>
        <dbReference type="EC" id="4.1.1.31"/>
    </reaction>
</comment>
<dbReference type="InterPro" id="IPR022805">
    <property type="entry name" value="PEP_COase_bac/pln-type"/>
</dbReference>
<comment type="cofactor">
    <cofactor evidence="1 10">
        <name>Mg(2+)</name>
        <dbReference type="ChEBI" id="CHEBI:18420"/>
    </cofactor>
</comment>
<dbReference type="PROSITE" id="PS00393">
    <property type="entry name" value="PEPCASE_2"/>
    <property type="match status" value="1"/>
</dbReference>
<name>B2IBS4_BEII9</name>
<dbReference type="GO" id="GO:0006099">
    <property type="term" value="P:tricarboxylic acid cycle"/>
    <property type="evidence" value="ECO:0007669"/>
    <property type="project" value="InterPro"/>
</dbReference>
<keyword evidence="14" id="KW-0670">Pyruvate</keyword>
<comment type="subunit">
    <text evidence="10">Homotetramer.</text>
</comment>
<gene>
    <name evidence="10" type="primary">ppc</name>
    <name evidence="14" type="ordered locus">Bind_0138</name>
</gene>
<dbReference type="InterPro" id="IPR033129">
    <property type="entry name" value="PEPCASE_His_AS"/>
</dbReference>
<dbReference type="eggNOG" id="COG2352">
    <property type="taxonomic scope" value="Bacteria"/>
</dbReference>
<feature type="region of interest" description="Disordered" evidence="13">
    <location>
        <begin position="112"/>
        <end position="131"/>
    </location>
</feature>
<dbReference type="EMBL" id="CP001016">
    <property type="protein sequence ID" value="ACB93796.1"/>
    <property type="molecule type" value="Genomic_DNA"/>
</dbReference>
<dbReference type="EC" id="4.1.1.31" evidence="4 10"/>
<dbReference type="SUPFAM" id="SSF51621">
    <property type="entry name" value="Phosphoenolpyruvate/pyruvate domain"/>
    <property type="match status" value="1"/>
</dbReference>
<keyword evidence="6 10" id="KW-0460">Magnesium</keyword>
<dbReference type="Pfam" id="PF00311">
    <property type="entry name" value="PEPcase"/>
    <property type="match status" value="1"/>
</dbReference>
<evidence type="ECO:0000256" key="13">
    <source>
        <dbReference type="SAM" id="MobiDB-lite"/>
    </source>
</evidence>
<dbReference type="GO" id="GO:0006107">
    <property type="term" value="P:oxaloacetate metabolic process"/>
    <property type="evidence" value="ECO:0007669"/>
    <property type="project" value="UniProtKB-UniRule"/>
</dbReference>
<dbReference type="GO" id="GO:0000287">
    <property type="term" value="F:magnesium ion binding"/>
    <property type="evidence" value="ECO:0007669"/>
    <property type="project" value="UniProtKB-UniRule"/>
</dbReference>
<evidence type="ECO:0000256" key="9">
    <source>
        <dbReference type="ARBA" id="ARBA00048995"/>
    </source>
</evidence>